<organism evidence="2 3">
    <name type="scientific">Vibrio azureus NBRC 104587</name>
    <dbReference type="NCBI Taxonomy" id="1219077"/>
    <lineage>
        <taxon>Bacteria</taxon>
        <taxon>Pseudomonadati</taxon>
        <taxon>Pseudomonadota</taxon>
        <taxon>Gammaproteobacteria</taxon>
        <taxon>Vibrionales</taxon>
        <taxon>Vibrionaceae</taxon>
        <taxon>Vibrio</taxon>
    </lineage>
</organism>
<dbReference type="GO" id="GO:0006508">
    <property type="term" value="P:proteolysis"/>
    <property type="evidence" value="ECO:0007669"/>
    <property type="project" value="InterPro"/>
</dbReference>
<dbReference type="Pfam" id="PF03572">
    <property type="entry name" value="Peptidase_S41"/>
    <property type="match status" value="1"/>
</dbReference>
<feature type="domain" description="Tail specific protease" evidence="1">
    <location>
        <begin position="227"/>
        <end position="449"/>
    </location>
</feature>
<comment type="caution">
    <text evidence="2">The sequence shown here is derived from an EMBL/GenBank/DDBJ whole genome shotgun (WGS) entry which is preliminary data.</text>
</comment>
<dbReference type="GO" id="GO:0004175">
    <property type="term" value="F:endopeptidase activity"/>
    <property type="evidence" value="ECO:0007669"/>
    <property type="project" value="TreeGrafter"/>
</dbReference>
<dbReference type="Gene3D" id="3.90.226.10">
    <property type="entry name" value="2-enoyl-CoA Hydratase, Chain A, domain 1"/>
    <property type="match status" value="1"/>
</dbReference>
<dbReference type="InterPro" id="IPR036034">
    <property type="entry name" value="PDZ_sf"/>
</dbReference>
<name>U3ALM6_9VIBR</name>
<accession>U3ALM6</accession>
<evidence type="ECO:0000313" key="3">
    <source>
        <dbReference type="Proteomes" id="UP000016567"/>
    </source>
</evidence>
<evidence type="ECO:0000313" key="2">
    <source>
        <dbReference type="EMBL" id="GAD74680.1"/>
    </source>
</evidence>
<gene>
    <name evidence="2" type="ORF">VAZ01S_013_00880</name>
</gene>
<dbReference type="CDD" id="cd00136">
    <property type="entry name" value="PDZ_canonical"/>
    <property type="match status" value="1"/>
</dbReference>
<dbReference type="SMART" id="SM00245">
    <property type="entry name" value="TSPc"/>
    <property type="match status" value="1"/>
</dbReference>
<protein>
    <recommendedName>
        <fullName evidence="1">Tail specific protease domain-containing protein</fullName>
    </recommendedName>
</protein>
<dbReference type="PANTHER" id="PTHR32060">
    <property type="entry name" value="TAIL-SPECIFIC PROTEASE"/>
    <property type="match status" value="1"/>
</dbReference>
<reference evidence="2 3" key="1">
    <citation type="submission" date="2013-09" db="EMBL/GenBank/DDBJ databases">
        <title>Whole genome shotgun sequence of Vibrio azureus NBRC 104587.</title>
        <authorList>
            <person name="Isaki S."/>
            <person name="Hosoyama A."/>
            <person name="Numata M."/>
            <person name="Hashimoto M."/>
            <person name="Hosoyama Y."/>
            <person name="Tsuchikane K."/>
            <person name="Noguchi M."/>
            <person name="Hirakata S."/>
            <person name="Ichikawa N."/>
            <person name="Ohji S."/>
            <person name="Yamazoe A."/>
            <person name="Fujita N."/>
        </authorList>
    </citation>
    <scope>NUCLEOTIDE SEQUENCE [LARGE SCALE GENOMIC DNA]</scope>
    <source>
        <strain evidence="2 3">NBRC 104587</strain>
    </source>
</reference>
<dbReference type="Gene3D" id="2.30.42.10">
    <property type="match status" value="1"/>
</dbReference>
<sequence>MSFKPNSLKLLSIVLPFAFIWGCKESTSPDLSWSMDDFSTPSYQLKHQCNEPRMGTDPFNGKFYPDRYGSTFSEKMYLRAFNHETYLWYDEVIDTDPQTYDTVAHYFASLITSAKTPQGRFKDRFHYIASYDDYMKAQIKGLKAGFGFHFKTLHNQPPRDIRIAYTDNHSPASLGGVVRGDQLLEINGIDVVNTEVEEELMLINQVLSAPDLNQAVTFMFQSTESHPKVVTLTVTEVITTPVRNVKVIPLQDKYIGYMQFNAFVSHAQTPLIEAFTLFKEQNIDELIIDLRYNGGGLIGQSAQVAHMISGKGEASLFAELIYNDKMVHITQEGHNQYHFIDRQIDWENNRPTQSFLPSLNTQRLFVLTSAQTASASELLINGLRGVDIDVIQIGLPTLGKPYGFVPEQNCGNMYFTVQFQSVNAKGFYQFDDGFIPTDKNQVSANTGLDNLVEGCLVSDDLTQLLGDPKEGLLSAALEYITSHRCPDVEPTVNASYNAGYIQHSPSLFLKKMPWHNESIHLPLDNIYPHNP</sequence>
<dbReference type="SUPFAM" id="SSF50156">
    <property type="entry name" value="PDZ domain-like"/>
    <property type="match status" value="1"/>
</dbReference>
<dbReference type="SUPFAM" id="SSF52096">
    <property type="entry name" value="ClpP/crotonase"/>
    <property type="match status" value="1"/>
</dbReference>
<dbReference type="InterPro" id="IPR029045">
    <property type="entry name" value="ClpP/crotonase-like_dom_sf"/>
</dbReference>
<dbReference type="InterPro" id="IPR005151">
    <property type="entry name" value="Tail-specific_protease"/>
</dbReference>
<dbReference type="AlphaFoldDB" id="U3ALM6"/>
<dbReference type="Proteomes" id="UP000016567">
    <property type="component" value="Unassembled WGS sequence"/>
</dbReference>
<evidence type="ECO:0000259" key="1">
    <source>
        <dbReference type="SMART" id="SM00245"/>
    </source>
</evidence>
<dbReference type="Gene3D" id="3.30.750.170">
    <property type="match status" value="1"/>
</dbReference>
<dbReference type="GO" id="GO:0008236">
    <property type="term" value="F:serine-type peptidase activity"/>
    <property type="evidence" value="ECO:0007669"/>
    <property type="project" value="InterPro"/>
</dbReference>
<dbReference type="eggNOG" id="COG0793">
    <property type="taxonomic scope" value="Bacteria"/>
</dbReference>
<dbReference type="PANTHER" id="PTHR32060:SF22">
    <property type="entry name" value="CARBOXYL-TERMINAL-PROCESSING PEPTIDASE 3, CHLOROPLASTIC"/>
    <property type="match status" value="1"/>
</dbReference>
<keyword evidence="3" id="KW-1185">Reference proteome</keyword>
<dbReference type="STRING" id="1219077.VAZ01S_013_00880"/>
<proteinExistence type="predicted"/>
<dbReference type="EMBL" id="BATL01000013">
    <property type="protein sequence ID" value="GAD74680.1"/>
    <property type="molecule type" value="Genomic_DNA"/>
</dbReference>
<dbReference type="MEROPS" id="S41.012"/>